<dbReference type="InterPro" id="IPR024811">
    <property type="entry name" value="ASX/ASX-like"/>
</dbReference>
<feature type="domain" description="ASX DEUBAD" evidence="2">
    <location>
        <begin position="171"/>
        <end position="225"/>
    </location>
</feature>
<reference evidence="3" key="2">
    <citation type="submission" date="2025-08" db="UniProtKB">
        <authorList>
            <consortium name="Ensembl"/>
        </authorList>
    </citation>
    <scope>IDENTIFICATION</scope>
</reference>
<reference evidence="3 4" key="1">
    <citation type="journal article" date="2010" name="PLoS Biol.">
        <title>Multi-platform next-generation sequencing of the domestic turkey (Meleagris gallopavo): genome assembly and analysis.</title>
        <authorList>
            <person name="Dalloul R.A."/>
            <person name="Long J.A."/>
            <person name="Zimin A.V."/>
            <person name="Aslam L."/>
            <person name="Beal K."/>
            <person name="Blomberg L.A."/>
            <person name="Bouffard P."/>
            <person name="Burt D.W."/>
            <person name="Crasta O."/>
            <person name="Crooijmans R.P."/>
            <person name="Cooper K."/>
            <person name="Coulombe R.A."/>
            <person name="De S."/>
            <person name="Delany M.E."/>
            <person name="Dodgson J.B."/>
            <person name="Dong J.J."/>
            <person name="Evans C."/>
            <person name="Frederickson K.M."/>
            <person name="Flicek P."/>
            <person name="Florea L."/>
            <person name="Folkerts O."/>
            <person name="Groenen M.A."/>
            <person name="Harkins T.T."/>
            <person name="Herrero J."/>
            <person name="Hoffmann S."/>
            <person name="Megens H.J."/>
            <person name="Jiang A."/>
            <person name="de Jong P."/>
            <person name="Kaiser P."/>
            <person name="Kim H."/>
            <person name="Kim K.W."/>
            <person name="Kim S."/>
            <person name="Langenberger D."/>
            <person name="Lee M.K."/>
            <person name="Lee T."/>
            <person name="Mane S."/>
            <person name="Marcais G."/>
            <person name="Marz M."/>
            <person name="McElroy A.P."/>
            <person name="Modise T."/>
            <person name="Nefedov M."/>
            <person name="Notredame C."/>
            <person name="Paton I.R."/>
            <person name="Payne W.S."/>
            <person name="Pertea G."/>
            <person name="Prickett D."/>
            <person name="Puiu D."/>
            <person name="Qioa D."/>
            <person name="Raineri E."/>
            <person name="Ruffier M."/>
            <person name="Salzberg S.L."/>
            <person name="Schatz M.C."/>
            <person name="Scheuring C."/>
            <person name="Schmidt C.J."/>
            <person name="Schroeder S."/>
            <person name="Searle S.M."/>
            <person name="Smith E.J."/>
            <person name="Smith J."/>
            <person name="Sonstegard T.S."/>
            <person name="Stadler P.F."/>
            <person name="Tafer H."/>
            <person name="Tu Z.J."/>
            <person name="Van Tassell C.P."/>
            <person name="Vilella A.J."/>
            <person name="Williams K.P."/>
            <person name="Yorke J.A."/>
            <person name="Zhang L."/>
            <person name="Zhang H.B."/>
            <person name="Zhang X."/>
            <person name="Zhang Y."/>
            <person name="Reed K.M."/>
        </authorList>
    </citation>
    <scope>NUCLEOTIDE SEQUENCE [LARGE SCALE GENOMIC DNA]</scope>
</reference>
<sequence>MPGVSECFPSICNPVQNGPNNSAFRYAPLSLLILTAEESVVPVRGSAQTVPLKQTSEELSSNRDSSLTNAPVQSKLVSSFQQHTKKALKQALRQQQKRRNGVSMMVNKTVPRVVLTPLKVSDEQSDSPSGSESKNGEADGSDKEMKHGQKSPTGKQTSQHLKRLKKSGLGHLKWTKAEDIDIETPGSILVNTNLRALINKHTFASLPQHFQQYLLLLLPEVDRQVSRNMQYFFLYLLRLFF</sequence>
<dbReference type="GO" id="GO:0042975">
    <property type="term" value="F:peroxisome proliferator activated receptor binding"/>
    <property type="evidence" value="ECO:0007669"/>
    <property type="project" value="TreeGrafter"/>
</dbReference>
<dbReference type="Pfam" id="PF13919">
    <property type="entry name" value="ASXH"/>
    <property type="match status" value="1"/>
</dbReference>
<protein>
    <recommendedName>
        <fullName evidence="2">ASX DEUBAD domain-containing protein</fullName>
    </recommendedName>
</protein>
<name>A0A803YG30_MELGA</name>
<evidence type="ECO:0000259" key="2">
    <source>
        <dbReference type="Pfam" id="PF13919"/>
    </source>
</evidence>
<organism evidence="3 4">
    <name type="scientific">Meleagris gallopavo</name>
    <name type="common">Wild turkey</name>
    <dbReference type="NCBI Taxonomy" id="9103"/>
    <lineage>
        <taxon>Eukaryota</taxon>
        <taxon>Metazoa</taxon>
        <taxon>Chordata</taxon>
        <taxon>Craniata</taxon>
        <taxon>Vertebrata</taxon>
        <taxon>Euteleostomi</taxon>
        <taxon>Archelosauria</taxon>
        <taxon>Archosauria</taxon>
        <taxon>Dinosauria</taxon>
        <taxon>Saurischia</taxon>
        <taxon>Theropoda</taxon>
        <taxon>Coelurosauria</taxon>
        <taxon>Aves</taxon>
        <taxon>Neognathae</taxon>
        <taxon>Galloanserae</taxon>
        <taxon>Galliformes</taxon>
        <taxon>Phasianidae</taxon>
        <taxon>Meleagridinae</taxon>
        <taxon>Meleagris</taxon>
    </lineage>
</organism>
<keyword evidence="4" id="KW-1185">Reference proteome</keyword>
<dbReference type="InParanoid" id="A0A803YG30"/>
<gene>
    <name evidence="3" type="primary">LOC100545629</name>
</gene>
<dbReference type="PANTHER" id="PTHR13578:SF18">
    <property type="entry name" value="POLYCOMB GROUP PROTEIN ASXL3-RELATED"/>
    <property type="match status" value="1"/>
</dbReference>
<dbReference type="AlphaFoldDB" id="A0A803YG30"/>
<dbReference type="GO" id="GO:0003682">
    <property type="term" value="F:chromatin binding"/>
    <property type="evidence" value="ECO:0007669"/>
    <property type="project" value="TreeGrafter"/>
</dbReference>
<feature type="compositionally biased region" description="Polar residues" evidence="1">
    <location>
        <begin position="150"/>
        <end position="159"/>
    </location>
</feature>
<evidence type="ECO:0000313" key="4">
    <source>
        <dbReference type="Proteomes" id="UP000001645"/>
    </source>
</evidence>
<dbReference type="Proteomes" id="UP000001645">
    <property type="component" value="Chromosome 3"/>
</dbReference>
<evidence type="ECO:0000256" key="1">
    <source>
        <dbReference type="SAM" id="MobiDB-lite"/>
    </source>
</evidence>
<feature type="compositionally biased region" description="Basic and acidic residues" evidence="1">
    <location>
        <begin position="134"/>
        <end position="147"/>
    </location>
</feature>
<dbReference type="PANTHER" id="PTHR13578">
    <property type="entry name" value="ADDITIONAL SEX COMBS LIKE PROTEIN ASXL"/>
    <property type="match status" value="1"/>
</dbReference>
<dbReference type="GeneTree" id="ENSGT00520000055578"/>
<accession>A0A803YG30</accession>
<dbReference type="GO" id="GO:0045944">
    <property type="term" value="P:positive regulation of transcription by RNA polymerase II"/>
    <property type="evidence" value="ECO:0007669"/>
    <property type="project" value="TreeGrafter"/>
</dbReference>
<dbReference type="GO" id="GO:0009887">
    <property type="term" value="P:animal organ morphogenesis"/>
    <property type="evidence" value="ECO:0007669"/>
    <property type="project" value="TreeGrafter"/>
</dbReference>
<feature type="region of interest" description="Disordered" evidence="1">
    <location>
        <begin position="87"/>
        <end position="162"/>
    </location>
</feature>
<dbReference type="InterPro" id="IPR028020">
    <property type="entry name" value="ASX_DEUBAD_dom"/>
</dbReference>
<proteinExistence type="predicted"/>
<dbReference type="Ensembl" id="ENSMGAT00000023211.1">
    <property type="protein sequence ID" value="ENSMGAP00000030727.1"/>
    <property type="gene ID" value="ENSMGAG00000021621.1"/>
</dbReference>
<reference evidence="3" key="3">
    <citation type="submission" date="2025-09" db="UniProtKB">
        <authorList>
            <consortium name="Ensembl"/>
        </authorList>
    </citation>
    <scope>IDENTIFICATION</scope>
</reference>
<evidence type="ECO:0000313" key="3">
    <source>
        <dbReference type="Ensembl" id="ENSMGAP00000030727.1"/>
    </source>
</evidence>
<dbReference type="GO" id="GO:0035517">
    <property type="term" value="C:PR-DUB complex"/>
    <property type="evidence" value="ECO:0007669"/>
    <property type="project" value="TreeGrafter"/>
</dbReference>